<evidence type="ECO:0000313" key="2">
    <source>
        <dbReference type="Proteomes" id="UP000823904"/>
    </source>
</evidence>
<dbReference type="EMBL" id="DWWD01000005">
    <property type="protein sequence ID" value="HJC49084.1"/>
    <property type="molecule type" value="Genomic_DNA"/>
</dbReference>
<dbReference type="AlphaFoldDB" id="A0A9D2PF42"/>
<name>A0A9D2PF42_9FIRM</name>
<comment type="caution">
    <text evidence="1">The sequence shown here is derived from an EMBL/GenBank/DDBJ whole genome shotgun (WGS) entry which is preliminary data.</text>
</comment>
<dbReference type="Proteomes" id="UP000823904">
    <property type="component" value="Unassembled WGS sequence"/>
</dbReference>
<evidence type="ECO:0000313" key="1">
    <source>
        <dbReference type="EMBL" id="HJC49084.1"/>
    </source>
</evidence>
<sequence length="139" mass="16650">MNPKELADYLCQRLIAEGFTVQRYDAYKTDSIYLKLDFGVCNSIRISDHTGKKYLKYRYNIGSFVKKHRYGNNRGFPRIYFRQDQVDMLIEQILRDRKSKIKRYGADRYQGFMKENKVKNRNLKGFWRKSWIVGGKNGI</sequence>
<protein>
    <submittedName>
        <fullName evidence="1">Uncharacterized protein</fullName>
    </submittedName>
</protein>
<gene>
    <name evidence="1" type="ORF">H9754_00645</name>
</gene>
<reference evidence="1" key="2">
    <citation type="submission" date="2021-04" db="EMBL/GenBank/DDBJ databases">
        <authorList>
            <person name="Gilroy R."/>
        </authorList>
    </citation>
    <scope>NUCLEOTIDE SEQUENCE</scope>
    <source>
        <strain evidence="1">ChiSjej3B21-8574</strain>
    </source>
</reference>
<organism evidence="1 2">
    <name type="scientific">Candidatus Anaerostipes avistercoris</name>
    <dbReference type="NCBI Taxonomy" id="2838462"/>
    <lineage>
        <taxon>Bacteria</taxon>
        <taxon>Bacillati</taxon>
        <taxon>Bacillota</taxon>
        <taxon>Clostridia</taxon>
        <taxon>Lachnospirales</taxon>
        <taxon>Lachnospiraceae</taxon>
        <taxon>Anaerostipes</taxon>
    </lineage>
</organism>
<proteinExistence type="predicted"/>
<accession>A0A9D2PF42</accession>
<reference evidence="1" key="1">
    <citation type="journal article" date="2021" name="PeerJ">
        <title>Extensive microbial diversity within the chicken gut microbiome revealed by metagenomics and culture.</title>
        <authorList>
            <person name="Gilroy R."/>
            <person name="Ravi A."/>
            <person name="Getino M."/>
            <person name="Pursley I."/>
            <person name="Horton D.L."/>
            <person name="Alikhan N.F."/>
            <person name="Baker D."/>
            <person name="Gharbi K."/>
            <person name="Hall N."/>
            <person name="Watson M."/>
            <person name="Adriaenssens E.M."/>
            <person name="Foster-Nyarko E."/>
            <person name="Jarju S."/>
            <person name="Secka A."/>
            <person name="Antonio M."/>
            <person name="Oren A."/>
            <person name="Chaudhuri R.R."/>
            <person name="La Ragione R."/>
            <person name="Hildebrand F."/>
            <person name="Pallen M.J."/>
        </authorList>
    </citation>
    <scope>NUCLEOTIDE SEQUENCE</scope>
    <source>
        <strain evidence="1">ChiSjej3B21-8574</strain>
    </source>
</reference>